<gene>
    <name evidence="2" type="ORF">ERS007739_00203</name>
</gene>
<comment type="caution">
    <text evidence="2">The sequence shown here is derived from an EMBL/GenBank/DDBJ whole genome shotgun (WGS) entry which is preliminary data.</text>
</comment>
<accession>A0A916L7T5</accession>
<dbReference type="AlphaFoldDB" id="A0A916L7T5"/>
<dbReference type="EMBL" id="CSBK01000049">
    <property type="protein sequence ID" value="COW85257.1"/>
    <property type="molecule type" value="Genomic_DNA"/>
</dbReference>
<evidence type="ECO:0000313" key="2">
    <source>
        <dbReference type="EMBL" id="COW85257.1"/>
    </source>
</evidence>
<feature type="region of interest" description="Disordered" evidence="1">
    <location>
        <begin position="35"/>
        <end position="60"/>
    </location>
</feature>
<evidence type="ECO:0000256" key="1">
    <source>
        <dbReference type="SAM" id="MobiDB-lite"/>
    </source>
</evidence>
<dbReference type="Proteomes" id="UP000039021">
    <property type="component" value="Unassembled WGS sequence"/>
</dbReference>
<sequence length="60" mass="6492">MVDTRSWLPSQAPTVIRTVSPSAQWVAPEAKRPNLIFGPCRSASTPTARPVASEATRTRS</sequence>
<organism evidence="2 3">
    <name type="scientific">Mycobacterium tuberculosis</name>
    <dbReference type="NCBI Taxonomy" id="1773"/>
    <lineage>
        <taxon>Bacteria</taxon>
        <taxon>Bacillati</taxon>
        <taxon>Actinomycetota</taxon>
        <taxon>Actinomycetes</taxon>
        <taxon>Mycobacteriales</taxon>
        <taxon>Mycobacteriaceae</taxon>
        <taxon>Mycobacterium</taxon>
        <taxon>Mycobacterium tuberculosis complex</taxon>
    </lineage>
</organism>
<proteinExistence type="predicted"/>
<name>A0A916L7T5_MYCTX</name>
<reference evidence="3" key="1">
    <citation type="submission" date="2015-03" db="EMBL/GenBank/DDBJ databases">
        <authorList>
            <consortium name="Pathogen Informatics"/>
        </authorList>
    </citation>
    <scope>NUCLEOTIDE SEQUENCE [LARGE SCALE GENOMIC DNA]</scope>
    <source>
        <strain evidence="3">N09902308</strain>
    </source>
</reference>
<protein>
    <submittedName>
        <fullName evidence="2">Uncharacterized protein</fullName>
    </submittedName>
</protein>
<evidence type="ECO:0000313" key="3">
    <source>
        <dbReference type="Proteomes" id="UP000039021"/>
    </source>
</evidence>